<feature type="compositionally biased region" description="Basic and acidic residues" evidence="1">
    <location>
        <begin position="121"/>
        <end position="140"/>
    </location>
</feature>
<feature type="compositionally biased region" description="Basic and acidic residues" evidence="1">
    <location>
        <begin position="86"/>
        <end position="108"/>
    </location>
</feature>
<dbReference type="EMBL" id="JAYMYQ010000001">
    <property type="protein sequence ID" value="KAK7360700.1"/>
    <property type="molecule type" value="Genomic_DNA"/>
</dbReference>
<name>A0AAN9MTF3_CANGL</name>
<protein>
    <submittedName>
        <fullName evidence="2">Uncharacterized protein</fullName>
    </submittedName>
</protein>
<dbReference type="AlphaFoldDB" id="A0AAN9MTF3"/>
<evidence type="ECO:0000313" key="2">
    <source>
        <dbReference type="EMBL" id="KAK7360700.1"/>
    </source>
</evidence>
<comment type="caution">
    <text evidence="2">The sequence shown here is derived from an EMBL/GenBank/DDBJ whole genome shotgun (WGS) entry which is preliminary data.</text>
</comment>
<sequence>MMPERNRIIAREFETPSFPIRLDHRSREITFRSAAFSGSADGQTRIVGPLFQVQNAEHPLLSPTRRQDDRKQGSSNEKTSLAIRRRSGESLPPHHDARLRGIVKERKSTAGKKLGQLRRRSSGDAKHHGCWVGRERFRGA</sequence>
<accession>A0AAN9MTF3</accession>
<organism evidence="2 3">
    <name type="scientific">Canavalia gladiata</name>
    <name type="common">Sword bean</name>
    <name type="synonym">Dolichos gladiatus</name>
    <dbReference type="NCBI Taxonomy" id="3824"/>
    <lineage>
        <taxon>Eukaryota</taxon>
        <taxon>Viridiplantae</taxon>
        <taxon>Streptophyta</taxon>
        <taxon>Embryophyta</taxon>
        <taxon>Tracheophyta</taxon>
        <taxon>Spermatophyta</taxon>
        <taxon>Magnoliopsida</taxon>
        <taxon>eudicotyledons</taxon>
        <taxon>Gunneridae</taxon>
        <taxon>Pentapetalae</taxon>
        <taxon>rosids</taxon>
        <taxon>fabids</taxon>
        <taxon>Fabales</taxon>
        <taxon>Fabaceae</taxon>
        <taxon>Papilionoideae</taxon>
        <taxon>50 kb inversion clade</taxon>
        <taxon>NPAAA clade</taxon>
        <taxon>indigoferoid/millettioid clade</taxon>
        <taxon>Phaseoleae</taxon>
        <taxon>Canavalia</taxon>
    </lineage>
</organism>
<gene>
    <name evidence="2" type="ORF">VNO77_02709</name>
</gene>
<reference evidence="2 3" key="1">
    <citation type="submission" date="2024-01" db="EMBL/GenBank/DDBJ databases">
        <title>The genomes of 5 underutilized Papilionoideae crops provide insights into root nodulation and disease resistanc.</title>
        <authorList>
            <person name="Jiang F."/>
        </authorList>
    </citation>
    <scope>NUCLEOTIDE SEQUENCE [LARGE SCALE GENOMIC DNA]</scope>
    <source>
        <strain evidence="2">LVBAO_FW01</strain>
        <tissue evidence="2">Leaves</tissue>
    </source>
</reference>
<keyword evidence="3" id="KW-1185">Reference proteome</keyword>
<evidence type="ECO:0000313" key="3">
    <source>
        <dbReference type="Proteomes" id="UP001367508"/>
    </source>
</evidence>
<proteinExistence type="predicted"/>
<feature type="region of interest" description="Disordered" evidence="1">
    <location>
        <begin position="56"/>
        <end position="140"/>
    </location>
</feature>
<evidence type="ECO:0000256" key="1">
    <source>
        <dbReference type="SAM" id="MobiDB-lite"/>
    </source>
</evidence>
<dbReference type="Proteomes" id="UP001367508">
    <property type="component" value="Unassembled WGS sequence"/>
</dbReference>